<reference evidence="1 2" key="1">
    <citation type="submission" date="2019-08" db="EMBL/GenBank/DDBJ databases">
        <title>Pelomicrobium methylotrophicum gen. nov., sp. nov. a moderately thermophilic, facultatively anaerobic, lithoautotrophic and methylotrophic bacterium isolated from a terrestrial mud volcano.</title>
        <authorList>
            <person name="Slobodkina G.B."/>
            <person name="Merkel A.Y."/>
            <person name="Slobodkin A.I."/>
        </authorList>
    </citation>
    <scope>NUCLEOTIDE SEQUENCE [LARGE SCALE GENOMIC DNA]</scope>
    <source>
        <strain evidence="1 2">SM250</strain>
    </source>
</reference>
<evidence type="ECO:0000313" key="2">
    <source>
        <dbReference type="Proteomes" id="UP000321201"/>
    </source>
</evidence>
<name>A0A5C7ET81_9PROT</name>
<sequence>MNEFHEPKPSSPIVPVQLGLDDKFQFHCHRGIACFNKCCENIDILLTPYDILRLKKRFGLTAREFIDRYTVDCTLDAHGMPGLKLKRREGSTACQFLTSEGCGVYADRPAACRYYALGLMSMRKKDSPVEEDSYFVVKEAHCLGHLEPKVQTIREYRIEQGVDVYDEINREWKRIILKKRSSGPTIGRPSQRSFELFFLASYDVDGFREFVKSTSFQEVFDIAPDELEAMASDDVKLLQFGFRLLKQVLFGERTIAIRPSAVEKRLQRYQQKLREMAERKAQQLAEEQDHVYDSLD</sequence>
<dbReference type="InterPro" id="IPR005358">
    <property type="entry name" value="Puta_zinc/iron-chelating_dom"/>
</dbReference>
<proteinExistence type="predicted"/>
<protein>
    <submittedName>
        <fullName evidence="1">YkgJ family cysteine cluster protein</fullName>
    </submittedName>
</protein>
<dbReference type="PANTHER" id="PTHR35866">
    <property type="entry name" value="PUTATIVE-RELATED"/>
    <property type="match status" value="1"/>
</dbReference>
<dbReference type="AlphaFoldDB" id="A0A5C7ET81"/>
<comment type="caution">
    <text evidence="1">The sequence shown here is derived from an EMBL/GenBank/DDBJ whole genome shotgun (WGS) entry which is preliminary data.</text>
</comment>
<dbReference type="RefSeq" id="WP_147800492.1">
    <property type="nucleotide sequence ID" value="NZ_VPFL01000017.1"/>
</dbReference>
<gene>
    <name evidence="1" type="ORF">FR698_12290</name>
</gene>
<dbReference type="Proteomes" id="UP000321201">
    <property type="component" value="Unassembled WGS sequence"/>
</dbReference>
<dbReference type="PANTHER" id="PTHR35866:SF1">
    <property type="entry name" value="YKGJ FAMILY CYSTEINE CLUSTER PROTEIN"/>
    <property type="match status" value="1"/>
</dbReference>
<evidence type="ECO:0000313" key="1">
    <source>
        <dbReference type="EMBL" id="TXF11100.1"/>
    </source>
</evidence>
<dbReference type="OrthoDB" id="9779822at2"/>
<accession>A0A5C7ET81</accession>
<keyword evidence="2" id="KW-1185">Reference proteome</keyword>
<dbReference type="Pfam" id="PF03692">
    <property type="entry name" value="CxxCxxCC"/>
    <property type="match status" value="1"/>
</dbReference>
<organism evidence="1 2">
    <name type="scientific">Pelomicrobium methylotrophicum</name>
    <dbReference type="NCBI Taxonomy" id="2602750"/>
    <lineage>
        <taxon>Bacteria</taxon>
        <taxon>Pseudomonadati</taxon>
        <taxon>Pseudomonadota</taxon>
        <taxon>Hydrogenophilia</taxon>
        <taxon>Hydrogenophilia incertae sedis</taxon>
        <taxon>Pelomicrobium</taxon>
    </lineage>
</organism>
<dbReference type="InParanoid" id="A0A5C7ET81"/>
<dbReference type="EMBL" id="VPFL01000017">
    <property type="protein sequence ID" value="TXF11100.1"/>
    <property type="molecule type" value="Genomic_DNA"/>
</dbReference>